<sequence>MRILLSITLCLLALTAAQAGPTDDVKKEINKVKKSSQYIYAESTAPTEEEARAYAEERLFDEVNKWVSTQKKMKGSANLVVNNRKELWTPLSMPRGTNMFRYFVYVRKKDIIATDNAVVIENESRPAVEEKLQPVLPEAISLLAGITDYYAMAEKVKQLEAEGKIKGYDRYASLDDPDKYYLIIYNKEAKVVAILTPGPDRLNVKTNQPDGVANYRGCGAIGIEVE</sequence>
<proteinExistence type="predicted"/>
<accession>A0A9D2CWQ1</accession>
<evidence type="ECO:0000313" key="3">
    <source>
        <dbReference type="Proteomes" id="UP000824023"/>
    </source>
</evidence>
<protein>
    <submittedName>
        <fullName evidence="2">Uncharacterized protein</fullName>
    </submittedName>
</protein>
<reference evidence="2" key="1">
    <citation type="journal article" date="2021" name="PeerJ">
        <title>Extensive microbial diversity within the chicken gut microbiome revealed by metagenomics and culture.</title>
        <authorList>
            <person name="Gilroy R."/>
            <person name="Ravi A."/>
            <person name="Getino M."/>
            <person name="Pursley I."/>
            <person name="Horton D.L."/>
            <person name="Alikhan N.F."/>
            <person name="Baker D."/>
            <person name="Gharbi K."/>
            <person name="Hall N."/>
            <person name="Watson M."/>
            <person name="Adriaenssens E.M."/>
            <person name="Foster-Nyarko E."/>
            <person name="Jarju S."/>
            <person name="Secka A."/>
            <person name="Antonio M."/>
            <person name="Oren A."/>
            <person name="Chaudhuri R.R."/>
            <person name="La Ragione R."/>
            <person name="Hildebrand F."/>
            <person name="Pallen M.J."/>
        </authorList>
    </citation>
    <scope>NUCLEOTIDE SEQUENCE</scope>
    <source>
        <strain evidence="2">ChiHjej12B11-24981</strain>
    </source>
</reference>
<dbReference type="AlphaFoldDB" id="A0A9D2CWQ1"/>
<feature type="signal peptide" evidence="1">
    <location>
        <begin position="1"/>
        <end position="19"/>
    </location>
</feature>
<gene>
    <name evidence="2" type="ORF">H9819_09740</name>
</gene>
<dbReference type="Proteomes" id="UP000824023">
    <property type="component" value="Unassembled WGS sequence"/>
</dbReference>
<name>A0A9D2CWQ1_9BACE</name>
<comment type="caution">
    <text evidence="2">The sequence shown here is derived from an EMBL/GenBank/DDBJ whole genome shotgun (WGS) entry which is preliminary data.</text>
</comment>
<organism evidence="2 3">
    <name type="scientific">Candidatus Bacteroides merdipullorum</name>
    <dbReference type="NCBI Taxonomy" id="2838474"/>
    <lineage>
        <taxon>Bacteria</taxon>
        <taxon>Pseudomonadati</taxon>
        <taxon>Bacteroidota</taxon>
        <taxon>Bacteroidia</taxon>
        <taxon>Bacteroidales</taxon>
        <taxon>Bacteroidaceae</taxon>
        <taxon>Bacteroides</taxon>
    </lineage>
</organism>
<feature type="chain" id="PRO_5038432031" evidence="1">
    <location>
        <begin position="20"/>
        <end position="226"/>
    </location>
</feature>
<evidence type="ECO:0000256" key="1">
    <source>
        <dbReference type="SAM" id="SignalP"/>
    </source>
</evidence>
<reference evidence="2" key="2">
    <citation type="submission" date="2021-04" db="EMBL/GenBank/DDBJ databases">
        <authorList>
            <person name="Gilroy R."/>
        </authorList>
    </citation>
    <scope>NUCLEOTIDE SEQUENCE</scope>
    <source>
        <strain evidence="2">ChiHjej12B11-24981</strain>
    </source>
</reference>
<evidence type="ECO:0000313" key="2">
    <source>
        <dbReference type="EMBL" id="HIZ02510.1"/>
    </source>
</evidence>
<keyword evidence="1" id="KW-0732">Signal</keyword>
<dbReference type="EMBL" id="DXCK01000128">
    <property type="protein sequence ID" value="HIZ02510.1"/>
    <property type="molecule type" value="Genomic_DNA"/>
</dbReference>